<keyword evidence="1" id="KW-0175">Coiled coil</keyword>
<accession>A0A0D2UCA9</accession>
<keyword evidence="3" id="KW-1185">Reference proteome</keyword>
<protein>
    <submittedName>
        <fullName evidence="2">Uncharacterized protein</fullName>
    </submittedName>
</protein>
<feature type="coiled-coil region" evidence="1">
    <location>
        <begin position="15"/>
        <end position="42"/>
    </location>
</feature>
<gene>
    <name evidence="2" type="ORF">CAOG_003545</name>
</gene>
<dbReference type="Proteomes" id="UP000008743">
    <property type="component" value="Unassembled WGS sequence"/>
</dbReference>
<evidence type="ECO:0000313" key="3">
    <source>
        <dbReference type="Proteomes" id="UP000008743"/>
    </source>
</evidence>
<proteinExistence type="predicted"/>
<organism evidence="2 3">
    <name type="scientific">Capsaspora owczarzaki (strain ATCC 30864)</name>
    <dbReference type="NCBI Taxonomy" id="595528"/>
    <lineage>
        <taxon>Eukaryota</taxon>
        <taxon>Filasterea</taxon>
        <taxon>Capsaspora</taxon>
    </lineage>
</organism>
<dbReference type="AlphaFoldDB" id="A0A0D2UCA9"/>
<evidence type="ECO:0000313" key="2">
    <source>
        <dbReference type="EMBL" id="KJE92621.1"/>
    </source>
</evidence>
<sequence>MSSSQAALVPASTEQAKLEQAIAELTQALAADRAERQGLRQLADAARATGLLQDAQQYETRADTILAIINTTSERLNRLEARLNPAPAAALQVSSEAPFVCGKLAGTHESYKIIHSLDVKTIFTELCSMNAGRCEGARIQKVLHQRIVSVPGSQNISEEVVLDLNPGDPVKNEAEIVLVPHFHQYVFVFRTLAQDQSLRVLAKSLAKNMHDTSEQSIPISGHVRRISSIDLEVTIRAPFKRLIDDVLHRFRNAPEHVPQGRNVSIQVDEPRYTKGIGVLHSHFEVLKYGGDLRRADGMPSDDEPTSDVWSLASDDVAAMYPFYN</sequence>
<dbReference type="InParanoid" id="A0A0D2UCA9"/>
<dbReference type="RefSeq" id="XP_004348453.1">
    <property type="nucleotide sequence ID" value="XM_004348403.2"/>
</dbReference>
<evidence type="ECO:0000256" key="1">
    <source>
        <dbReference type="SAM" id="Coils"/>
    </source>
</evidence>
<dbReference type="EMBL" id="KE346364">
    <property type="protein sequence ID" value="KJE92621.1"/>
    <property type="molecule type" value="Genomic_DNA"/>
</dbReference>
<reference evidence="3" key="1">
    <citation type="submission" date="2011-02" db="EMBL/GenBank/DDBJ databases">
        <title>The Genome Sequence of Capsaspora owczarzaki ATCC 30864.</title>
        <authorList>
            <person name="Russ C."/>
            <person name="Cuomo C."/>
            <person name="Burger G."/>
            <person name="Gray M.W."/>
            <person name="Holland P.W.H."/>
            <person name="King N."/>
            <person name="Lang F.B.F."/>
            <person name="Roger A.J."/>
            <person name="Ruiz-Trillo I."/>
            <person name="Young S.K."/>
            <person name="Zeng Q."/>
            <person name="Gargeya S."/>
            <person name="Alvarado L."/>
            <person name="Berlin A."/>
            <person name="Chapman S.B."/>
            <person name="Chen Z."/>
            <person name="Freedman E."/>
            <person name="Gellesch M."/>
            <person name="Goldberg J."/>
            <person name="Griggs A."/>
            <person name="Gujja S."/>
            <person name="Heilman E."/>
            <person name="Heiman D."/>
            <person name="Howarth C."/>
            <person name="Mehta T."/>
            <person name="Neiman D."/>
            <person name="Pearson M."/>
            <person name="Roberts A."/>
            <person name="Saif S."/>
            <person name="Shea T."/>
            <person name="Shenoy N."/>
            <person name="Sisk P."/>
            <person name="Stolte C."/>
            <person name="Sykes S."/>
            <person name="White J."/>
            <person name="Yandava C."/>
            <person name="Haas B."/>
            <person name="Nusbaum C."/>
            <person name="Birren B."/>
        </authorList>
    </citation>
    <scope>NUCLEOTIDE SEQUENCE</scope>
    <source>
        <strain evidence="3">ATCC 30864</strain>
    </source>
</reference>
<name>A0A0D2UCA9_CAPO3</name>